<dbReference type="Gene3D" id="1.25.40.570">
    <property type="match status" value="1"/>
</dbReference>
<proteinExistence type="predicted"/>
<protein>
    <submittedName>
        <fullName evidence="1">Uncharacterized protein</fullName>
    </submittedName>
</protein>
<dbReference type="STRING" id="93625.A0A409XQY3"/>
<gene>
    <name evidence="1" type="ORF">CVT25_007878</name>
</gene>
<evidence type="ECO:0000313" key="1">
    <source>
        <dbReference type="EMBL" id="PPQ93205.1"/>
    </source>
</evidence>
<dbReference type="EMBL" id="NHYD01000807">
    <property type="protein sequence ID" value="PPQ93205.1"/>
    <property type="molecule type" value="Genomic_DNA"/>
</dbReference>
<comment type="caution">
    <text evidence="1">The sequence shown here is derived from an EMBL/GenBank/DDBJ whole genome shotgun (WGS) entry which is preliminary data.</text>
</comment>
<evidence type="ECO:0000313" key="2">
    <source>
        <dbReference type="Proteomes" id="UP000283269"/>
    </source>
</evidence>
<dbReference type="OrthoDB" id="1418352at2759"/>
<dbReference type="InParanoid" id="A0A409XQY3"/>
<keyword evidence="2" id="KW-1185">Reference proteome</keyword>
<reference evidence="1 2" key="1">
    <citation type="journal article" date="2018" name="Evol. Lett.">
        <title>Horizontal gene cluster transfer increased hallucinogenic mushroom diversity.</title>
        <authorList>
            <person name="Reynolds H.T."/>
            <person name="Vijayakumar V."/>
            <person name="Gluck-Thaler E."/>
            <person name="Korotkin H.B."/>
            <person name="Matheny P.B."/>
            <person name="Slot J.C."/>
        </authorList>
    </citation>
    <scope>NUCLEOTIDE SEQUENCE [LARGE SCALE GENOMIC DNA]</scope>
    <source>
        <strain evidence="1 2">2631</strain>
    </source>
</reference>
<sequence length="193" mass="21318">MITPLPSPHTPGLLLRNPGLPEVQIKALTDNIVCEEREEEKRIFLNGPQLESHQYPLALAFINTLLTELRWLNNKMIPTEVHFLDSCMYCGMGNVPRPSGEVLVRLRVTEIWVEEGFQVVCDCVVVHVVGGVSRQEPDYKSANDDDGVGNSLKYAGADRSDVRIDGLWILVGSGRAGGQDNTVVVMLSLHKNG</sequence>
<name>A0A409XQY3_PSICY</name>
<dbReference type="Proteomes" id="UP000283269">
    <property type="component" value="Unassembled WGS sequence"/>
</dbReference>
<accession>A0A409XQY3</accession>
<dbReference type="AlphaFoldDB" id="A0A409XQY3"/>
<organism evidence="1 2">
    <name type="scientific">Psilocybe cyanescens</name>
    <dbReference type="NCBI Taxonomy" id="93625"/>
    <lineage>
        <taxon>Eukaryota</taxon>
        <taxon>Fungi</taxon>
        <taxon>Dikarya</taxon>
        <taxon>Basidiomycota</taxon>
        <taxon>Agaricomycotina</taxon>
        <taxon>Agaricomycetes</taxon>
        <taxon>Agaricomycetidae</taxon>
        <taxon>Agaricales</taxon>
        <taxon>Agaricineae</taxon>
        <taxon>Strophariaceae</taxon>
        <taxon>Psilocybe</taxon>
    </lineage>
</organism>